<evidence type="ECO:0000313" key="1">
    <source>
        <dbReference type="EMBL" id="KRW98140.1"/>
    </source>
</evidence>
<dbReference type="EMBL" id="LDAU01000268">
    <property type="protein sequence ID" value="KRW98140.1"/>
    <property type="molecule type" value="Genomic_DNA"/>
</dbReference>
<sequence>MQHSQNDLSKYRMESDSTIASFNNNKNNSNSQISNENNRQNQFFQQQQVIMPGLQMLLPGNKGNPNNNTRHFSYSEANTQNEDQESFLSKSNYNQENTQFPFWFQNDQKEKGGKVQYIISDCNSKAICNLSKKVMAISAVPLMQKCDFKIVTRKNKQIIVGLMVVDEKVLNNGKITGYSQNGTLMYQEDGQLVINNKGIWENIAVVPTFVDGDIISFEPGDGKVYIYKNQAQVGYWKFSLSYHILRPMVEFTTHLQAVQFV</sequence>
<evidence type="ECO:0000313" key="2">
    <source>
        <dbReference type="Proteomes" id="UP000054937"/>
    </source>
</evidence>
<proteinExistence type="predicted"/>
<dbReference type="Proteomes" id="UP000054937">
    <property type="component" value="Unassembled WGS sequence"/>
</dbReference>
<gene>
    <name evidence="1" type="ORF">PPERSA_09080</name>
</gene>
<dbReference type="AlphaFoldDB" id="A0A0V0Q7D6"/>
<organism evidence="1 2">
    <name type="scientific">Pseudocohnilembus persalinus</name>
    <name type="common">Ciliate</name>
    <dbReference type="NCBI Taxonomy" id="266149"/>
    <lineage>
        <taxon>Eukaryota</taxon>
        <taxon>Sar</taxon>
        <taxon>Alveolata</taxon>
        <taxon>Ciliophora</taxon>
        <taxon>Intramacronucleata</taxon>
        <taxon>Oligohymenophorea</taxon>
        <taxon>Scuticociliatia</taxon>
        <taxon>Philasterida</taxon>
        <taxon>Pseudocohnilembidae</taxon>
        <taxon>Pseudocohnilembus</taxon>
    </lineage>
</organism>
<reference evidence="1 2" key="1">
    <citation type="journal article" date="2015" name="Sci. Rep.">
        <title>Genome of the facultative scuticociliatosis pathogen Pseudocohnilembus persalinus provides insight into its virulence through horizontal gene transfer.</title>
        <authorList>
            <person name="Xiong J."/>
            <person name="Wang G."/>
            <person name="Cheng J."/>
            <person name="Tian M."/>
            <person name="Pan X."/>
            <person name="Warren A."/>
            <person name="Jiang C."/>
            <person name="Yuan D."/>
            <person name="Miao W."/>
        </authorList>
    </citation>
    <scope>NUCLEOTIDE SEQUENCE [LARGE SCALE GENOMIC DNA]</scope>
    <source>
        <strain evidence="1">36N120E</strain>
    </source>
</reference>
<keyword evidence="2" id="KW-1185">Reference proteome</keyword>
<protein>
    <submittedName>
        <fullName evidence="1">Uncharacterized protein</fullName>
    </submittedName>
</protein>
<accession>A0A0V0Q7D6</accession>
<dbReference type="InParanoid" id="A0A0V0Q7D6"/>
<comment type="caution">
    <text evidence="1">The sequence shown here is derived from an EMBL/GenBank/DDBJ whole genome shotgun (WGS) entry which is preliminary data.</text>
</comment>
<name>A0A0V0Q7D6_PSEPJ</name>